<protein>
    <recommendedName>
        <fullName evidence="3">Amidinotransferase</fullName>
    </recommendedName>
</protein>
<dbReference type="Proteomes" id="UP000024635">
    <property type="component" value="Unassembled WGS sequence"/>
</dbReference>
<dbReference type="Pfam" id="PF19420">
    <property type="entry name" value="DDAH_eukar"/>
    <property type="match status" value="1"/>
</dbReference>
<evidence type="ECO:0008006" key="3">
    <source>
        <dbReference type="Google" id="ProtNLM"/>
    </source>
</evidence>
<evidence type="ECO:0000313" key="1">
    <source>
        <dbReference type="EMBL" id="EYB86405.1"/>
    </source>
</evidence>
<accession>A0A016S6V4</accession>
<proteinExistence type="predicted"/>
<comment type="caution">
    <text evidence="1">The sequence shown here is derived from an EMBL/GenBank/DDBJ whole genome shotgun (WGS) entry which is preliminary data.</text>
</comment>
<keyword evidence="2" id="KW-1185">Reference proteome</keyword>
<dbReference type="OrthoDB" id="5912197at2759"/>
<dbReference type="PANTHER" id="PTHR47271">
    <property type="entry name" value="ARGININE DEIMINASE"/>
    <property type="match status" value="1"/>
</dbReference>
<name>A0A016S6V4_9BILA</name>
<dbReference type="AlphaFoldDB" id="A0A016S6V4"/>
<sequence>MAKAGFRILMCRPKYYKVFYAINPWMSVDNPADNKKAVRQWEVLKEKIEQCGAKVVVMELEEDAKDLPDIVFTANAGIVRGKQVYLANFTHEQRKPEWKINEKWFKENGFTTYFNPDIPHEGTGDALWINEGKVLLAGVGPRSDARALEDIHQKLQKDGGDFKVLPLKLIDPRFYHLDTAICPLNDNLAMYFPKAFDEAGQNELKKHLELIPVEESEAQKFACNSVVIGNNVIMNQGSEKIAKVLESRGFKVHFVAMSEYLKSGGSAKCLTLRLDFDWYKG</sequence>
<dbReference type="STRING" id="53326.A0A016S6V4"/>
<reference evidence="2" key="1">
    <citation type="journal article" date="2015" name="Nat. Genet.">
        <title>The genome and transcriptome of the zoonotic hookworm Ancylostoma ceylanicum identify infection-specific gene families.</title>
        <authorList>
            <person name="Schwarz E.M."/>
            <person name="Hu Y."/>
            <person name="Antoshechkin I."/>
            <person name="Miller M.M."/>
            <person name="Sternberg P.W."/>
            <person name="Aroian R.V."/>
        </authorList>
    </citation>
    <scope>NUCLEOTIDE SEQUENCE</scope>
    <source>
        <strain evidence="2">HY135</strain>
    </source>
</reference>
<dbReference type="PANTHER" id="PTHR47271:SF2">
    <property type="entry name" value="ARGININE DEIMINASE"/>
    <property type="match status" value="1"/>
</dbReference>
<dbReference type="GO" id="GO:0019546">
    <property type="term" value="P:L-arginine deiminase pathway"/>
    <property type="evidence" value="ECO:0007669"/>
    <property type="project" value="TreeGrafter"/>
</dbReference>
<organism evidence="1 2">
    <name type="scientific">Ancylostoma ceylanicum</name>
    <dbReference type="NCBI Taxonomy" id="53326"/>
    <lineage>
        <taxon>Eukaryota</taxon>
        <taxon>Metazoa</taxon>
        <taxon>Ecdysozoa</taxon>
        <taxon>Nematoda</taxon>
        <taxon>Chromadorea</taxon>
        <taxon>Rhabditida</taxon>
        <taxon>Rhabditina</taxon>
        <taxon>Rhabditomorpha</taxon>
        <taxon>Strongyloidea</taxon>
        <taxon>Ancylostomatidae</taxon>
        <taxon>Ancylostomatinae</taxon>
        <taxon>Ancylostoma</taxon>
    </lineage>
</organism>
<dbReference type="Gene3D" id="3.75.10.10">
    <property type="entry name" value="L-arginine/glycine Amidinotransferase, Chain A"/>
    <property type="match status" value="1"/>
</dbReference>
<dbReference type="SUPFAM" id="SSF55909">
    <property type="entry name" value="Pentein"/>
    <property type="match status" value="1"/>
</dbReference>
<gene>
    <name evidence="1" type="primary">Acey_s0279.g1190</name>
    <name evidence="1" type="ORF">Y032_0279g1190</name>
</gene>
<dbReference type="GO" id="GO:0016990">
    <property type="term" value="F:arginine deiminase activity"/>
    <property type="evidence" value="ECO:0007669"/>
    <property type="project" value="TreeGrafter"/>
</dbReference>
<evidence type="ECO:0000313" key="2">
    <source>
        <dbReference type="Proteomes" id="UP000024635"/>
    </source>
</evidence>
<dbReference type="EMBL" id="JARK01001615">
    <property type="protein sequence ID" value="EYB86405.1"/>
    <property type="molecule type" value="Genomic_DNA"/>
</dbReference>